<comment type="caution">
    <text evidence="1">The sequence shown here is derived from an EMBL/GenBank/DDBJ whole genome shotgun (WGS) entry which is preliminary data.</text>
</comment>
<keyword evidence="2" id="KW-1185">Reference proteome</keyword>
<organism evidence="1 2">
    <name type="scientific">Sedimentibacter hydroxybenzoicus DSM 7310</name>
    <dbReference type="NCBI Taxonomy" id="1123245"/>
    <lineage>
        <taxon>Bacteria</taxon>
        <taxon>Bacillati</taxon>
        <taxon>Bacillota</taxon>
        <taxon>Tissierellia</taxon>
        <taxon>Sedimentibacter</taxon>
    </lineage>
</organism>
<dbReference type="RefSeq" id="WP_179239231.1">
    <property type="nucleotide sequence ID" value="NZ_JACBNQ010000023.1"/>
</dbReference>
<evidence type="ECO:0000313" key="1">
    <source>
        <dbReference type="EMBL" id="NYB75524.1"/>
    </source>
</evidence>
<name>A0A974BLF5_SEDHY</name>
<dbReference type="AlphaFoldDB" id="A0A974BLF5"/>
<reference evidence="1" key="1">
    <citation type="submission" date="2020-07" db="EMBL/GenBank/DDBJ databases">
        <title>Genomic analysis of a strain of Sedimentibacter Hydroxybenzoicus DSM7310.</title>
        <authorList>
            <person name="Ma S."/>
        </authorList>
    </citation>
    <scope>NUCLEOTIDE SEQUENCE</scope>
    <source>
        <strain evidence="1">DSM 7310</strain>
    </source>
</reference>
<evidence type="ECO:0000313" key="2">
    <source>
        <dbReference type="Proteomes" id="UP000611629"/>
    </source>
</evidence>
<dbReference type="EMBL" id="JACBNQ010000023">
    <property type="protein sequence ID" value="NYB75524.1"/>
    <property type="molecule type" value="Genomic_DNA"/>
</dbReference>
<gene>
    <name evidence="1" type="ORF">HZF24_15355</name>
</gene>
<protein>
    <submittedName>
        <fullName evidence="1">Uncharacterized protein</fullName>
    </submittedName>
</protein>
<sequence>MKFKYFILCGIVILLIFIVFNNKRKLQFVQDKDYAIAIQLGLEKEDLTEEQILIVESLKDNEKLIFFVNYNALGFSCLSKIKDEWVWKRTEALYSFQSSNTSSYMSSVIEIKTIKNHKYYLCLGEIFDSEINRIILYNDSINAKIIKTDNNIFWFAVIDTKLVNNSLNINTKAYDKIGNIIE</sequence>
<dbReference type="Proteomes" id="UP000611629">
    <property type="component" value="Unassembled WGS sequence"/>
</dbReference>
<accession>A0A974BLF5</accession>
<proteinExistence type="predicted"/>